<sequence length="470" mass="54268">MKFQKIIFSFTLLLSVFTLAQKQNTEKRLDSLFSALADQNQFNGSVLIADKGKVIYKGSKGFSNVITKEKNNPATVFELASCSKQFIGAGIALLHRENKINYTDDISLYLPELSNFKGVTLYDLLRHTSGIPEFLGEFRENWKNERIATNEDLIDYYAKKKETLEFLPNSKHKYSNTNYAFLATIIERVSKQDVNTYLSDKIFEPLKMNSTFIYNRRLNPKKIKNYAYGYFWIKNSFEKATEDDAKIGNMMSYYMDGIVGNAKVNSTVEDLYKWMNALQKNTLLSQEELNEVMNISKTEDKKDVKYGFGFDVRKSGDNMSYGHTGSWDGYITFMHYNSKNDRTIIVLNNFENGVYPYTTIQEILDHTPSTNEFVKKINLPKEDIKKFTGEYIDFKNPSEKHIITYLDNHLVYNTDETDWDMRFFPTSTYTFQAIRHGGADGVITFIENDDGTMKMEMTQNGQNIGGGIRK</sequence>
<evidence type="ECO:0000313" key="4">
    <source>
        <dbReference type="Proteomes" id="UP000321245"/>
    </source>
</evidence>
<accession>A0A511NHD5</accession>
<evidence type="ECO:0000256" key="1">
    <source>
        <dbReference type="SAM" id="SignalP"/>
    </source>
</evidence>
<evidence type="ECO:0000313" key="3">
    <source>
        <dbReference type="EMBL" id="GEM51908.1"/>
    </source>
</evidence>
<dbReference type="InterPro" id="IPR050491">
    <property type="entry name" value="AmpC-like"/>
</dbReference>
<dbReference type="RefSeq" id="WP_019976508.1">
    <property type="nucleotide sequence ID" value="NZ_BJXC01000010.1"/>
</dbReference>
<feature type="signal peptide" evidence="1">
    <location>
        <begin position="1"/>
        <end position="20"/>
    </location>
</feature>
<dbReference type="GeneID" id="84651097"/>
<reference evidence="3 4" key="1">
    <citation type="submission" date="2019-07" db="EMBL/GenBank/DDBJ databases">
        <title>Whole genome shotgun sequence of Empedobacter brevis NBRC 14943.</title>
        <authorList>
            <person name="Hosoyama A."/>
            <person name="Uohara A."/>
            <person name="Ohji S."/>
            <person name="Ichikawa N."/>
        </authorList>
    </citation>
    <scope>NUCLEOTIDE SEQUENCE [LARGE SCALE GENOMIC DNA]</scope>
    <source>
        <strain evidence="3 4">NBRC 14943</strain>
    </source>
</reference>
<gene>
    <name evidence="3" type="primary">pbpE</name>
    <name evidence="3" type="ORF">EB1_16980</name>
</gene>
<proteinExistence type="predicted"/>
<dbReference type="SUPFAM" id="SSF56601">
    <property type="entry name" value="beta-lactamase/transpeptidase-like"/>
    <property type="match status" value="1"/>
</dbReference>
<dbReference type="Gene3D" id="3.40.710.10">
    <property type="entry name" value="DD-peptidase/beta-lactamase superfamily"/>
    <property type="match status" value="1"/>
</dbReference>
<dbReference type="InterPro" id="IPR012338">
    <property type="entry name" value="Beta-lactam/transpept-like"/>
</dbReference>
<feature type="domain" description="Beta-lactamase-related" evidence="2">
    <location>
        <begin position="30"/>
        <end position="352"/>
    </location>
</feature>
<name>A0A511NHD5_9FLAO</name>
<dbReference type="Proteomes" id="UP000321245">
    <property type="component" value="Unassembled WGS sequence"/>
</dbReference>
<evidence type="ECO:0000259" key="2">
    <source>
        <dbReference type="Pfam" id="PF00144"/>
    </source>
</evidence>
<keyword evidence="1" id="KW-0732">Signal</keyword>
<dbReference type="PANTHER" id="PTHR46825:SF9">
    <property type="entry name" value="BETA-LACTAMASE-RELATED DOMAIN-CONTAINING PROTEIN"/>
    <property type="match status" value="1"/>
</dbReference>
<keyword evidence="4" id="KW-1185">Reference proteome</keyword>
<dbReference type="Pfam" id="PF00144">
    <property type="entry name" value="Beta-lactamase"/>
    <property type="match status" value="1"/>
</dbReference>
<dbReference type="InterPro" id="IPR001466">
    <property type="entry name" value="Beta-lactam-related"/>
</dbReference>
<dbReference type="EMBL" id="BJXC01000010">
    <property type="protein sequence ID" value="GEM51908.1"/>
    <property type="molecule type" value="Genomic_DNA"/>
</dbReference>
<organism evidence="3 4">
    <name type="scientific">Empedobacter brevis NBRC 14943 = ATCC 43319</name>
    <dbReference type="NCBI Taxonomy" id="1218108"/>
    <lineage>
        <taxon>Bacteria</taxon>
        <taxon>Pseudomonadati</taxon>
        <taxon>Bacteroidota</taxon>
        <taxon>Flavobacteriia</taxon>
        <taxon>Flavobacteriales</taxon>
        <taxon>Weeksellaceae</taxon>
        <taxon>Empedobacter</taxon>
    </lineage>
</organism>
<dbReference type="AlphaFoldDB" id="A0A511NHD5"/>
<dbReference type="OrthoDB" id="9793489at2"/>
<feature type="chain" id="PRO_5021764446" evidence="1">
    <location>
        <begin position="21"/>
        <end position="470"/>
    </location>
</feature>
<dbReference type="STRING" id="1218108.GCA_000382425_03036"/>
<dbReference type="PANTHER" id="PTHR46825">
    <property type="entry name" value="D-ALANYL-D-ALANINE-CARBOXYPEPTIDASE/ENDOPEPTIDASE AMPH"/>
    <property type="match status" value="1"/>
</dbReference>
<protein>
    <submittedName>
        <fullName evidence="3">Penicillin-binding protein 4</fullName>
    </submittedName>
</protein>
<comment type="caution">
    <text evidence="3">The sequence shown here is derived from an EMBL/GenBank/DDBJ whole genome shotgun (WGS) entry which is preliminary data.</text>
</comment>